<dbReference type="Pfam" id="PF01557">
    <property type="entry name" value="FAA_hydrolase"/>
    <property type="match status" value="1"/>
</dbReference>
<feature type="domain" description="Fumarylacetoacetase-like C-terminal" evidence="2">
    <location>
        <begin position="94"/>
        <end position="250"/>
    </location>
</feature>
<accession>A0A4Q7VG09</accession>
<dbReference type="InterPro" id="IPR036663">
    <property type="entry name" value="Fumarylacetoacetase_C_sf"/>
</dbReference>
<dbReference type="InterPro" id="IPR050772">
    <property type="entry name" value="Hydratase-Decarb/MhpD_sf"/>
</dbReference>
<dbReference type="PANTHER" id="PTHR30143">
    <property type="entry name" value="ACID HYDRATASE"/>
    <property type="match status" value="1"/>
</dbReference>
<keyword evidence="4" id="KW-1185">Reference proteome</keyword>
<evidence type="ECO:0000259" key="2">
    <source>
        <dbReference type="Pfam" id="PF01557"/>
    </source>
</evidence>
<dbReference type="SUPFAM" id="SSF56529">
    <property type="entry name" value="FAH"/>
    <property type="match status" value="1"/>
</dbReference>
<dbReference type="PANTHER" id="PTHR30143:SF0">
    <property type="entry name" value="2-KETO-4-PENTENOATE HYDRATASE"/>
    <property type="match status" value="1"/>
</dbReference>
<dbReference type="RefSeq" id="WP_130432943.1">
    <property type="nucleotide sequence ID" value="NZ_SHKP01000007.1"/>
</dbReference>
<dbReference type="OrthoDB" id="8689761at2"/>
<keyword evidence="1" id="KW-0456">Lyase</keyword>
<dbReference type="AlphaFoldDB" id="A0A4Q7VG09"/>
<comment type="caution">
    <text evidence="3">The sequence shown here is derived from an EMBL/GenBank/DDBJ whole genome shotgun (WGS) entry which is preliminary data.</text>
</comment>
<proteinExistence type="predicted"/>
<reference evidence="3 4" key="1">
    <citation type="submission" date="2019-02" db="EMBL/GenBank/DDBJ databases">
        <title>Genomic Encyclopedia of Type Strains, Phase IV (KMG-IV): sequencing the most valuable type-strain genomes for metagenomic binning, comparative biology and taxonomic classification.</title>
        <authorList>
            <person name="Goeker M."/>
        </authorList>
    </citation>
    <scope>NUCLEOTIDE SEQUENCE [LARGE SCALE GENOMIC DNA]</scope>
    <source>
        <strain evidence="3 4">DSM 19570</strain>
    </source>
</reference>
<gene>
    <name evidence="3" type="ORF">EV670_2680</name>
</gene>
<dbReference type="GO" id="GO:0008684">
    <property type="term" value="F:2-oxopent-4-enoate hydratase activity"/>
    <property type="evidence" value="ECO:0007669"/>
    <property type="project" value="TreeGrafter"/>
</dbReference>
<dbReference type="EMBL" id="SHKP01000007">
    <property type="protein sequence ID" value="RZT94934.1"/>
    <property type="molecule type" value="Genomic_DNA"/>
</dbReference>
<evidence type="ECO:0000313" key="4">
    <source>
        <dbReference type="Proteomes" id="UP000293671"/>
    </source>
</evidence>
<dbReference type="InterPro" id="IPR011234">
    <property type="entry name" value="Fumarylacetoacetase-like_C"/>
</dbReference>
<name>A0A4Q7VG09_9BURK</name>
<dbReference type="Gene3D" id="3.90.850.10">
    <property type="entry name" value="Fumarylacetoacetase-like, C-terminal domain"/>
    <property type="match status" value="1"/>
</dbReference>
<protein>
    <submittedName>
        <fullName evidence="3">2-keto-4-pentenoate hydratase</fullName>
    </submittedName>
</protein>
<organism evidence="3 4">
    <name type="scientific">Rivibacter subsaxonicus</name>
    <dbReference type="NCBI Taxonomy" id="457575"/>
    <lineage>
        <taxon>Bacteria</taxon>
        <taxon>Pseudomonadati</taxon>
        <taxon>Pseudomonadota</taxon>
        <taxon>Betaproteobacteria</taxon>
        <taxon>Burkholderiales</taxon>
        <taxon>Rivibacter</taxon>
    </lineage>
</organism>
<sequence length="253" mass="26581">MTNAADLAAARLLQARHDRQPQPAPALADVAAGYEVQDRVARALGCFGGTTPRHWKSGGPSREAEISHAPLPPAGVWPSPARAADWPFFTLRGIEAEVALRLREPVDGARAAALDLAGARALVDAMCVSIEIVDSRWTESLQAPPLAKLADLLCHGALVLGPWVDFDAGRDWSTQAGQVRIGSQPALAFRGTHAMADPAFVLPAWLRHATRNGAVLAAGSVVTTGTWCGLLQAQPGDEVEVAFEGIGAASVRL</sequence>
<evidence type="ECO:0000313" key="3">
    <source>
        <dbReference type="EMBL" id="RZT94934.1"/>
    </source>
</evidence>
<dbReference type="GO" id="GO:0005737">
    <property type="term" value="C:cytoplasm"/>
    <property type="evidence" value="ECO:0007669"/>
    <property type="project" value="TreeGrafter"/>
</dbReference>
<dbReference type="Proteomes" id="UP000293671">
    <property type="component" value="Unassembled WGS sequence"/>
</dbReference>
<evidence type="ECO:0000256" key="1">
    <source>
        <dbReference type="ARBA" id="ARBA00023239"/>
    </source>
</evidence>